<name>A0A1Q8QMH2_9FIRM</name>
<gene>
    <name evidence="1" type="ORF">DSOL_4005</name>
</gene>
<protein>
    <submittedName>
        <fullName evidence="1">CRISPR-associated protein, Csd1 family</fullName>
    </submittedName>
</protein>
<proteinExistence type="predicted"/>
<organism evidence="1 2">
    <name type="scientific">Desulfosporosinus metallidurans</name>
    <dbReference type="NCBI Taxonomy" id="1888891"/>
    <lineage>
        <taxon>Bacteria</taxon>
        <taxon>Bacillati</taxon>
        <taxon>Bacillota</taxon>
        <taxon>Clostridia</taxon>
        <taxon>Eubacteriales</taxon>
        <taxon>Desulfitobacteriaceae</taxon>
        <taxon>Desulfosporosinus</taxon>
    </lineage>
</organism>
<dbReference type="Proteomes" id="UP000186102">
    <property type="component" value="Unassembled WGS sequence"/>
</dbReference>
<sequence>MIIKALYEYYDRLLADDDSGVSLPGYSRAKVSFALLLSGTGDLLGVVDLRVEKGKKFIQREMNVPEQVKKSSGVSANFLCETSKYILGLDLKDKKERVKKAHEACVQLHEEILGEVKDPGAEAVLNFLRNWNVENVAKHPKIVEAMDGMLEGGNLVFRLDRDEKYIHERTELMQAWSKYHLGQSSEISGQCLITGQNSPIARLHPNIKGVVGAQSSGASLVSFNKDSFTSYGKEQSYNAWISENATFGYTTALNWLIGSEKHRMRIGDTTTVFWAERSTNGLEEDLLGALFYPAREGDKKGEDEQRQVTRDPQTVKLVHDIFAKVRKGELVKQELTGVDADVKFYILGLAPNASRLSVRFWHVERFGNVIYKIAQHYDDMKIVKSYANEPDFISIGTILKESAPLGDAKRISPLLGGVVMRAILTGMPYPQTLLHSILLRIRADQTVNYVRAAIIKACLLRNIRYKTKEREVDIAMALDEQNPSVAYRLGRLFALLEKAQQDANPGLNATIKDRYFGSASATPRSVFPILLRLTQHHIAKAEYGRSMDKRIEEVMGGIDSFPSHLNLEKQGLFVLGYYHQRKALYTKNESKEV</sequence>
<comment type="caution">
    <text evidence="1">The sequence shown here is derived from an EMBL/GenBank/DDBJ whole genome shotgun (WGS) entry which is preliminary data.</text>
</comment>
<dbReference type="OrthoDB" id="9778918at2"/>
<reference evidence="1 2" key="1">
    <citation type="submission" date="2016-09" db="EMBL/GenBank/DDBJ databases">
        <title>Complete genome of Desulfosporosinus sp. OL.</title>
        <authorList>
            <person name="Mardanov A."/>
            <person name="Beletsky A."/>
            <person name="Panova A."/>
            <person name="Karnachuk O."/>
            <person name="Ravin N."/>
        </authorList>
    </citation>
    <scope>NUCLEOTIDE SEQUENCE [LARGE SCALE GENOMIC DNA]</scope>
    <source>
        <strain evidence="1 2">OL</strain>
    </source>
</reference>
<evidence type="ECO:0000313" key="1">
    <source>
        <dbReference type="EMBL" id="OLN28492.1"/>
    </source>
</evidence>
<evidence type="ECO:0000313" key="2">
    <source>
        <dbReference type="Proteomes" id="UP000186102"/>
    </source>
</evidence>
<dbReference type="AlphaFoldDB" id="A0A1Q8QMH2"/>
<dbReference type="NCBIfam" id="TIGR01863">
    <property type="entry name" value="cas_Csd1"/>
    <property type="match status" value="1"/>
</dbReference>
<keyword evidence="2" id="KW-1185">Reference proteome</keyword>
<dbReference type="RefSeq" id="WP_075366415.1">
    <property type="nucleotide sequence ID" value="NZ_MLBF01000042.1"/>
</dbReference>
<dbReference type="InterPro" id="IPR010144">
    <property type="entry name" value="CRISPR-assoc_prot_Csd1-typ"/>
</dbReference>
<dbReference type="Pfam" id="PF09709">
    <property type="entry name" value="Cas_Csd1"/>
    <property type="match status" value="1"/>
</dbReference>
<dbReference type="EMBL" id="MLBF01000042">
    <property type="protein sequence ID" value="OLN28492.1"/>
    <property type="molecule type" value="Genomic_DNA"/>
</dbReference>
<dbReference type="STRING" id="1888891.DSOL_4005"/>
<accession>A0A1Q8QMH2</accession>
<dbReference type="CDD" id="cd09757">
    <property type="entry name" value="Cas8c_I-C"/>
    <property type="match status" value="1"/>
</dbReference>